<gene>
    <name evidence="3" type="ORF">ACFFIZ_00515</name>
</gene>
<evidence type="ECO:0000313" key="3">
    <source>
        <dbReference type="EMBL" id="MFC0198869.1"/>
    </source>
</evidence>
<dbReference type="InterPro" id="IPR009936">
    <property type="entry name" value="DUF1468"/>
</dbReference>
<accession>A0ABV6CDR5</accession>
<reference evidence="3 4" key="1">
    <citation type="submission" date="2024-09" db="EMBL/GenBank/DDBJ databases">
        <authorList>
            <person name="Sun Q."/>
            <person name="Mori K."/>
        </authorList>
    </citation>
    <scope>NUCLEOTIDE SEQUENCE [LARGE SCALE GENOMIC DNA]</scope>
    <source>
        <strain evidence="3 4">CCM 7904</strain>
    </source>
</reference>
<comment type="caution">
    <text evidence="3">The sequence shown here is derived from an EMBL/GenBank/DDBJ whole genome shotgun (WGS) entry which is preliminary data.</text>
</comment>
<dbReference type="Pfam" id="PF07331">
    <property type="entry name" value="TctB"/>
    <property type="match status" value="1"/>
</dbReference>
<feature type="domain" description="DUF1468" evidence="2">
    <location>
        <begin position="11"/>
        <end position="142"/>
    </location>
</feature>
<organism evidence="3 4">
    <name type="scientific">Paracoccus rhizosphaerae</name>
    <dbReference type="NCBI Taxonomy" id="1133347"/>
    <lineage>
        <taxon>Bacteria</taxon>
        <taxon>Pseudomonadati</taxon>
        <taxon>Pseudomonadota</taxon>
        <taxon>Alphaproteobacteria</taxon>
        <taxon>Rhodobacterales</taxon>
        <taxon>Paracoccaceae</taxon>
        <taxon>Paracoccus</taxon>
    </lineage>
</organism>
<evidence type="ECO:0000256" key="1">
    <source>
        <dbReference type="SAM" id="Phobius"/>
    </source>
</evidence>
<dbReference type="EMBL" id="JBHLWQ010000006">
    <property type="protein sequence ID" value="MFC0198869.1"/>
    <property type="molecule type" value="Genomic_DNA"/>
</dbReference>
<name>A0ABV6CDR5_9RHOB</name>
<feature type="transmembrane region" description="Helical" evidence="1">
    <location>
        <begin position="7"/>
        <end position="29"/>
    </location>
</feature>
<evidence type="ECO:0000259" key="2">
    <source>
        <dbReference type="Pfam" id="PF07331"/>
    </source>
</evidence>
<feature type="transmembrane region" description="Helical" evidence="1">
    <location>
        <begin position="75"/>
        <end position="95"/>
    </location>
</feature>
<dbReference type="Proteomes" id="UP001589795">
    <property type="component" value="Unassembled WGS sequence"/>
</dbReference>
<dbReference type="RefSeq" id="WP_265508353.1">
    <property type="nucleotide sequence ID" value="NZ_JAOTBE010000071.1"/>
</dbReference>
<feature type="transmembrane region" description="Helical" evidence="1">
    <location>
        <begin position="41"/>
        <end position="63"/>
    </location>
</feature>
<keyword evidence="1" id="KW-0812">Transmembrane</keyword>
<proteinExistence type="predicted"/>
<keyword evidence="1" id="KW-1133">Transmembrane helix</keyword>
<feature type="transmembrane region" description="Helical" evidence="1">
    <location>
        <begin position="115"/>
        <end position="137"/>
    </location>
</feature>
<keyword evidence="4" id="KW-1185">Reference proteome</keyword>
<protein>
    <submittedName>
        <fullName evidence="3">Tripartite tricarboxylate transporter TctB family protein</fullName>
    </submittedName>
</protein>
<evidence type="ECO:0000313" key="4">
    <source>
        <dbReference type="Proteomes" id="UP001589795"/>
    </source>
</evidence>
<keyword evidence="1" id="KW-0472">Membrane</keyword>
<sequence length="148" mass="15607">MRRDLHDAAWGGVLALVGLAVAAWAAAYYDFGGLRRMGPGFFPVVLGLILAALGLLVAVPALGRPGMSRHFAWPETVGVVGALLVFGLLLNRAGLVPTTALTVLIASAVAPRRGIVWRLVLTIAVTALTWVLFIGGLDMPIPAWPRSF</sequence>